<evidence type="ECO:0000256" key="7">
    <source>
        <dbReference type="SAM" id="Phobius"/>
    </source>
</evidence>
<accession>A0ABW9VCG5</accession>
<dbReference type="SUPFAM" id="SSF52172">
    <property type="entry name" value="CheY-like"/>
    <property type="match status" value="1"/>
</dbReference>
<dbReference type="PRINTS" id="PR00344">
    <property type="entry name" value="BCTRLSENSOR"/>
</dbReference>
<dbReference type="PROSITE" id="PS50110">
    <property type="entry name" value="RESPONSE_REGULATORY"/>
    <property type="match status" value="1"/>
</dbReference>
<dbReference type="SUPFAM" id="SSF47384">
    <property type="entry name" value="Homodimeric domain of signal transducing histidine kinase"/>
    <property type="match status" value="1"/>
</dbReference>
<dbReference type="InterPro" id="IPR005467">
    <property type="entry name" value="His_kinase_dom"/>
</dbReference>
<evidence type="ECO:0000259" key="9">
    <source>
        <dbReference type="PROSITE" id="PS50110"/>
    </source>
</evidence>
<dbReference type="CDD" id="cd00082">
    <property type="entry name" value="HisKA"/>
    <property type="match status" value="1"/>
</dbReference>
<feature type="transmembrane region" description="Helical" evidence="7">
    <location>
        <begin position="52"/>
        <end position="73"/>
    </location>
</feature>
<comment type="caution">
    <text evidence="10">The sequence shown here is derived from an EMBL/GenBank/DDBJ whole genome shotgun (WGS) entry which is preliminary data.</text>
</comment>
<dbReference type="Proteomes" id="UP000449678">
    <property type="component" value="Unassembled WGS sequence"/>
</dbReference>
<feature type="transmembrane region" description="Helical" evidence="7">
    <location>
        <begin position="85"/>
        <end position="108"/>
    </location>
</feature>
<dbReference type="EC" id="2.7.13.3" evidence="2"/>
<sequence length="586" mass="63225">MRHWLPRFDAPAMLVAQMELIDQGFGKAMLGAILTAAMLAGGIILTTGAYGIIGWALAMTVVCGIGYYGRAYFPQRNGAVQARRYAGAMILLFFVLGVLWAIGGWRFIDPRYPATVLYFLVTIACSVAGGLVYCSPSLPVVTGYVLSRVLPLGVVLWRVGDVYLALATALFMTLILGVRKSYYQVSARSIQLRFQNDALIAQLRQQSDITDQARLEAERANRAKSVFLACASHDLRQPMHALGLFLVALGRTDLSAKQTELVGHVAASAGAAREMLNTLLDFSRVEAGVIVARPVPVAVQALLRKLDSEFAPQARAKRLRYRTRDSDAVVLADPLLLEMVMRNLIANAIRYTERGGVLVACRRRGDGAVLEVWDTGIGIPAAQHADIFREFHQLANPERDRQKGLGLGLAIVQGLLAAMGLRISLASRVARGSVFRVPLPGAERPAAATGVLSADPPGTASSLAGLRLLVVDDDQLSRVVLDEILSGWGCHCRALAALDEVRPALQDFLPDLVITDFRLRDQRTGNDVLAAIEDELGRAVPAIVLTGDTAPERLREALASGAILLHKPVDAEALRAALQGLAARPR</sequence>
<feature type="domain" description="Histidine kinase" evidence="8">
    <location>
        <begin position="230"/>
        <end position="443"/>
    </location>
</feature>
<dbReference type="SMART" id="SM00387">
    <property type="entry name" value="HATPase_c"/>
    <property type="match status" value="1"/>
</dbReference>
<dbReference type="InterPro" id="IPR036890">
    <property type="entry name" value="HATPase_C_sf"/>
</dbReference>
<dbReference type="InterPro" id="IPR011006">
    <property type="entry name" value="CheY-like_superfamily"/>
</dbReference>
<feature type="transmembrane region" description="Helical" evidence="7">
    <location>
        <begin position="114"/>
        <end position="133"/>
    </location>
</feature>
<evidence type="ECO:0000256" key="2">
    <source>
        <dbReference type="ARBA" id="ARBA00012438"/>
    </source>
</evidence>
<evidence type="ECO:0000259" key="8">
    <source>
        <dbReference type="PROSITE" id="PS50109"/>
    </source>
</evidence>
<dbReference type="InterPro" id="IPR003661">
    <property type="entry name" value="HisK_dim/P_dom"/>
</dbReference>
<dbReference type="InterPro" id="IPR036097">
    <property type="entry name" value="HisK_dim/P_sf"/>
</dbReference>
<dbReference type="Gene3D" id="1.10.287.130">
    <property type="match status" value="1"/>
</dbReference>
<feature type="domain" description="Response regulatory" evidence="9">
    <location>
        <begin position="467"/>
        <end position="582"/>
    </location>
</feature>
<keyword evidence="7" id="KW-0812">Transmembrane</keyword>
<keyword evidence="4" id="KW-0808">Transferase</keyword>
<dbReference type="SMART" id="SM00388">
    <property type="entry name" value="HisKA"/>
    <property type="match status" value="1"/>
</dbReference>
<evidence type="ECO:0000313" key="11">
    <source>
        <dbReference type="Proteomes" id="UP000449678"/>
    </source>
</evidence>
<dbReference type="Gene3D" id="3.30.565.10">
    <property type="entry name" value="Histidine kinase-like ATPase, C-terminal domain"/>
    <property type="match status" value="1"/>
</dbReference>
<keyword evidence="11" id="KW-1185">Reference proteome</keyword>
<dbReference type="PANTHER" id="PTHR43047">
    <property type="entry name" value="TWO-COMPONENT HISTIDINE PROTEIN KINASE"/>
    <property type="match status" value="1"/>
</dbReference>
<protein>
    <recommendedName>
        <fullName evidence="2">histidine kinase</fullName>
        <ecNumber evidence="2">2.7.13.3</ecNumber>
    </recommendedName>
</protein>
<name>A0ABW9VCG5_9BURK</name>
<evidence type="ECO:0000256" key="4">
    <source>
        <dbReference type="ARBA" id="ARBA00022679"/>
    </source>
</evidence>
<dbReference type="PROSITE" id="PS50109">
    <property type="entry name" value="HIS_KIN"/>
    <property type="match status" value="1"/>
</dbReference>
<dbReference type="SUPFAM" id="SSF55874">
    <property type="entry name" value="ATPase domain of HSP90 chaperone/DNA topoisomerase II/histidine kinase"/>
    <property type="match status" value="1"/>
</dbReference>
<dbReference type="EMBL" id="WWCO01000026">
    <property type="protein sequence ID" value="MYM37324.1"/>
    <property type="molecule type" value="Genomic_DNA"/>
</dbReference>
<dbReference type="Pfam" id="PF02518">
    <property type="entry name" value="HATPase_c"/>
    <property type="match status" value="1"/>
</dbReference>
<dbReference type="InterPro" id="IPR003594">
    <property type="entry name" value="HATPase_dom"/>
</dbReference>
<evidence type="ECO:0000313" key="10">
    <source>
        <dbReference type="EMBL" id="MYM37324.1"/>
    </source>
</evidence>
<dbReference type="Pfam" id="PF00072">
    <property type="entry name" value="Response_reg"/>
    <property type="match status" value="1"/>
</dbReference>
<dbReference type="RefSeq" id="WP_160992642.1">
    <property type="nucleotide sequence ID" value="NZ_WWCO01000026.1"/>
</dbReference>
<gene>
    <name evidence="10" type="ORF">GTP38_23635</name>
</gene>
<comment type="catalytic activity">
    <reaction evidence="1">
        <text>ATP + protein L-histidine = ADP + protein N-phospho-L-histidine.</text>
        <dbReference type="EC" id="2.7.13.3"/>
    </reaction>
</comment>
<keyword evidence="3 6" id="KW-0597">Phosphoprotein</keyword>
<dbReference type="Gene3D" id="3.40.50.2300">
    <property type="match status" value="1"/>
</dbReference>
<organism evidence="10 11">
    <name type="scientific">Duganella lactea</name>
    <dbReference type="NCBI Taxonomy" id="2692173"/>
    <lineage>
        <taxon>Bacteria</taxon>
        <taxon>Pseudomonadati</taxon>
        <taxon>Pseudomonadota</taxon>
        <taxon>Betaproteobacteria</taxon>
        <taxon>Burkholderiales</taxon>
        <taxon>Oxalobacteraceae</taxon>
        <taxon>Telluria group</taxon>
        <taxon>Duganella</taxon>
    </lineage>
</organism>
<keyword evidence="7" id="KW-0472">Membrane</keyword>
<proteinExistence type="predicted"/>
<evidence type="ECO:0000256" key="1">
    <source>
        <dbReference type="ARBA" id="ARBA00000085"/>
    </source>
</evidence>
<feature type="modified residue" description="4-aspartylphosphate" evidence="6">
    <location>
        <position position="516"/>
    </location>
</feature>
<dbReference type="InterPro" id="IPR004358">
    <property type="entry name" value="Sig_transdc_His_kin-like_C"/>
</dbReference>
<dbReference type="SMART" id="SM00448">
    <property type="entry name" value="REC"/>
    <property type="match status" value="1"/>
</dbReference>
<keyword evidence="7" id="KW-1133">Transmembrane helix</keyword>
<evidence type="ECO:0000256" key="3">
    <source>
        <dbReference type="ARBA" id="ARBA00022553"/>
    </source>
</evidence>
<evidence type="ECO:0000256" key="6">
    <source>
        <dbReference type="PROSITE-ProRule" id="PRU00169"/>
    </source>
</evidence>
<evidence type="ECO:0000256" key="5">
    <source>
        <dbReference type="ARBA" id="ARBA00022777"/>
    </source>
</evidence>
<dbReference type="Pfam" id="PF00512">
    <property type="entry name" value="HisKA"/>
    <property type="match status" value="1"/>
</dbReference>
<dbReference type="InterPro" id="IPR001789">
    <property type="entry name" value="Sig_transdc_resp-reg_receiver"/>
</dbReference>
<feature type="transmembrane region" description="Helical" evidence="7">
    <location>
        <begin position="28"/>
        <end position="46"/>
    </location>
</feature>
<reference evidence="10 11" key="1">
    <citation type="submission" date="2019-12" db="EMBL/GenBank/DDBJ databases">
        <title>Novel species isolated from a subtropical stream in China.</title>
        <authorList>
            <person name="Lu H."/>
        </authorList>
    </citation>
    <scope>NUCLEOTIDE SEQUENCE [LARGE SCALE GENOMIC DNA]</scope>
    <source>
        <strain evidence="10 11">FT94W</strain>
    </source>
</reference>
<dbReference type="PANTHER" id="PTHR43047:SF9">
    <property type="entry name" value="HISTIDINE KINASE"/>
    <property type="match status" value="1"/>
</dbReference>
<keyword evidence="5" id="KW-0418">Kinase</keyword>
<feature type="transmembrane region" description="Helical" evidence="7">
    <location>
        <begin position="163"/>
        <end position="183"/>
    </location>
</feature>